<comment type="caution">
    <text evidence="2">The sequence shown here is derived from an EMBL/GenBank/DDBJ whole genome shotgun (WGS) entry which is preliminary data.</text>
</comment>
<reference evidence="2 3" key="1">
    <citation type="journal article" date="2015" name="Nature">
        <title>rRNA introns, odd ribosomes, and small enigmatic genomes across a large radiation of phyla.</title>
        <authorList>
            <person name="Brown C.T."/>
            <person name="Hug L.A."/>
            <person name="Thomas B.C."/>
            <person name="Sharon I."/>
            <person name="Castelle C.J."/>
            <person name="Singh A."/>
            <person name="Wilkins M.J."/>
            <person name="Williams K.H."/>
            <person name="Banfield J.F."/>
        </authorList>
    </citation>
    <scope>NUCLEOTIDE SEQUENCE [LARGE SCALE GENOMIC DNA]</scope>
</reference>
<dbReference type="EMBL" id="LBTH01000025">
    <property type="protein sequence ID" value="KKQ35436.1"/>
    <property type="molecule type" value="Genomic_DNA"/>
</dbReference>
<evidence type="ECO:0000313" key="2">
    <source>
        <dbReference type="EMBL" id="KKQ35436.1"/>
    </source>
</evidence>
<proteinExistence type="predicted"/>
<keyword evidence="1" id="KW-0812">Transmembrane</keyword>
<organism evidence="2 3">
    <name type="scientific">candidate division WS6 bacterium GW2011_GWA2_37_6</name>
    <dbReference type="NCBI Taxonomy" id="1619087"/>
    <lineage>
        <taxon>Bacteria</taxon>
        <taxon>Candidatus Dojkabacteria</taxon>
    </lineage>
</organism>
<name>A0A0G0K469_9BACT</name>
<accession>A0A0G0K469</accession>
<dbReference type="AlphaFoldDB" id="A0A0G0K469"/>
<dbReference type="Proteomes" id="UP000034852">
    <property type="component" value="Unassembled WGS sequence"/>
</dbReference>
<protein>
    <submittedName>
        <fullName evidence="2">Uncharacterized protein</fullName>
    </submittedName>
</protein>
<evidence type="ECO:0000313" key="3">
    <source>
        <dbReference type="Proteomes" id="UP000034852"/>
    </source>
</evidence>
<keyword evidence="1" id="KW-0472">Membrane</keyword>
<keyword evidence="1" id="KW-1133">Transmembrane helix</keyword>
<gene>
    <name evidence="2" type="ORF">US52_C0025G0009</name>
</gene>
<evidence type="ECO:0000256" key="1">
    <source>
        <dbReference type="SAM" id="Phobius"/>
    </source>
</evidence>
<feature type="transmembrane region" description="Helical" evidence="1">
    <location>
        <begin position="33"/>
        <end position="56"/>
    </location>
</feature>
<sequence>MKEDDYKTLLNKVNNIELELKKQRSLRKIIPRAILSGVFVSFGATIIFALVLIVLAKLIQGADQIPILNDIIERTRLEEIIENQKDRPSSLIS</sequence>